<keyword evidence="3" id="KW-1185">Reference proteome</keyword>
<gene>
    <name evidence="2" type="ORF">HPB48_003340</name>
</gene>
<dbReference type="EMBL" id="JABSTR010000009">
    <property type="protein sequence ID" value="KAH9378941.1"/>
    <property type="molecule type" value="Genomic_DNA"/>
</dbReference>
<dbReference type="Pfam" id="PF13843">
    <property type="entry name" value="DDE_Tnp_1_7"/>
    <property type="match status" value="1"/>
</dbReference>
<reference evidence="2 3" key="1">
    <citation type="journal article" date="2020" name="Cell">
        <title>Large-Scale Comparative Analyses of Tick Genomes Elucidate Their Genetic Diversity and Vector Capacities.</title>
        <authorList>
            <consortium name="Tick Genome and Microbiome Consortium (TIGMIC)"/>
            <person name="Jia N."/>
            <person name="Wang J."/>
            <person name="Shi W."/>
            <person name="Du L."/>
            <person name="Sun Y."/>
            <person name="Zhan W."/>
            <person name="Jiang J.F."/>
            <person name="Wang Q."/>
            <person name="Zhang B."/>
            <person name="Ji P."/>
            <person name="Bell-Sakyi L."/>
            <person name="Cui X.M."/>
            <person name="Yuan T.T."/>
            <person name="Jiang B.G."/>
            <person name="Yang W.F."/>
            <person name="Lam T.T."/>
            <person name="Chang Q.C."/>
            <person name="Ding S.J."/>
            <person name="Wang X.J."/>
            <person name="Zhu J.G."/>
            <person name="Ruan X.D."/>
            <person name="Zhao L."/>
            <person name="Wei J.T."/>
            <person name="Ye R.Z."/>
            <person name="Que T.C."/>
            <person name="Du C.H."/>
            <person name="Zhou Y.H."/>
            <person name="Cheng J.X."/>
            <person name="Dai P.F."/>
            <person name="Guo W.B."/>
            <person name="Han X.H."/>
            <person name="Huang E.J."/>
            <person name="Li L.F."/>
            <person name="Wei W."/>
            <person name="Gao Y.C."/>
            <person name="Liu J.Z."/>
            <person name="Shao H.Z."/>
            <person name="Wang X."/>
            <person name="Wang C.C."/>
            <person name="Yang T.C."/>
            <person name="Huo Q.B."/>
            <person name="Li W."/>
            <person name="Chen H.Y."/>
            <person name="Chen S.E."/>
            <person name="Zhou L.G."/>
            <person name="Ni X.B."/>
            <person name="Tian J.H."/>
            <person name="Sheng Y."/>
            <person name="Liu T."/>
            <person name="Pan Y.S."/>
            <person name="Xia L.Y."/>
            <person name="Li J."/>
            <person name="Zhao F."/>
            <person name="Cao W.C."/>
        </authorList>
    </citation>
    <scope>NUCLEOTIDE SEQUENCE [LARGE SCALE GENOMIC DNA]</scope>
    <source>
        <strain evidence="2">HaeL-2018</strain>
    </source>
</reference>
<dbReference type="AlphaFoldDB" id="A0A9J6GTV0"/>
<protein>
    <recommendedName>
        <fullName evidence="1">PiggyBac transposable element-derived protein domain-containing protein</fullName>
    </recommendedName>
</protein>
<name>A0A9J6GTV0_HAELO</name>
<sequence>MSIDLWFLSEAYRCVDDDVGGRHVAQGMSHNRLQEMKRFFHLCDKDLIESSTYRMHEVRPLMNLLNKRFQQHGTFHRYLSVDDSVEKHIGHHPCKQLMRGKPIRPWYENWMLRSDGGYCYGFDIYRRKSANSDNKPLGSGVVLSLRKATFDRSDHIAIFKNVFTSHSLLVTLRVKTFRATGKLPEKRKMKCPFQAIKKTNKKDNFLL</sequence>
<dbReference type="PANTHER" id="PTHR47055">
    <property type="entry name" value="DDE_TNP_1_7 DOMAIN-CONTAINING PROTEIN"/>
    <property type="match status" value="1"/>
</dbReference>
<accession>A0A9J6GTV0</accession>
<dbReference type="InterPro" id="IPR052638">
    <property type="entry name" value="PiggyBac_TE-derived"/>
</dbReference>
<dbReference type="PANTHER" id="PTHR47055:SF3">
    <property type="entry name" value="PHORBOL-ESTER_DAG-TYPE DOMAIN-CONTAINING PROTEIN"/>
    <property type="match status" value="1"/>
</dbReference>
<proteinExistence type="predicted"/>
<evidence type="ECO:0000259" key="1">
    <source>
        <dbReference type="Pfam" id="PF13843"/>
    </source>
</evidence>
<comment type="caution">
    <text evidence="2">The sequence shown here is derived from an EMBL/GenBank/DDBJ whole genome shotgun (WGS) entry which is preliminary data.</text>
</comment>
<dbReference type="VEuPathDB" id="VectorBase:HLOH_048331"/>
<dbReference type="Proteomes" id="UP000821853">
    <property type="component" value="Unassembled WGS sequence"/>
</dbReference>
<dbReference type="OrthoDB" id="6514097at2759"/>
<dbReference type="InterPro" id="IPR029526">
    <property type="entry name" value="PGBD"/>
</dbReference>
<feature type="domain" description="PiggyBac transposable element-derived protein" evidence="1">
    <location>
        <begin position="18"/>
        <end position="202"/>
    </location>
</feature>
<evidence type="ECO:0000313" key="3">
    <source>
        <dbReference type="Proteomes" id="UP000821853"/>
    </source>
</evidence>
<organism evidence="2 3">
    <name type="scientific">Haemaphysalis longicornis</name>
    <name type="common">Bush tick</name>
    <dbReference type="NCBI Taxonomy" id="44386"/>
    <lineage>
        <taxon>Eukaryota</taxon>
        <taxon>Metazoa</taxon>
        <taxon>Ecdysozoa</taxon>
        <taxon>Arthropoda</taxon>
        <taxon>Chelicerata</taxon>
        <taxon>Arachnida</taxon>
        <taxon>Acari</taxon>
        <taxon>Parasitiformes</taxon>
        <taxon>Ixodida</taxon>
        <taxon>Ixodoidea</taxon>
        <taxon>Ixodidae</taxon>
        <taxon>Haemaphysalinae</taxon>
        <taxon>Haemaphysalis</taxon>
    </lineage>
</organism>
<dbReference type="GO" id="GO:0043565">
    <property type="term" value="F:sequence-specific DNA binding"/>
    <property type="evidence" value="ECO:0007669"/>
    <property type="project" value="TreeGrafter"/>
</dbReference>
<evidence type="ECO:0000313" key="2">
    <source>
        <dbReference type="EMBL" id="KAH9378941.1"/>
    </source>
</evidence>